<feature type="transmembrane region" description="Helical" evidence="2">
    <location>
        <begin position="172"/>
        <end position="191"/>
    </location>
</feature>
<gene>
    <name evidence="3" type="ORF">LSINAPIS_LOCUS5929</name>
</gene>
<reference evidence="3 4" key="1">
    <citation type="submission" date="2017-07" db="EMBL/GenBank/DDBJ databases">
        <authorList>
            <person name="Talla V."/>
            <person name="Backstrom N."/>
        </authorList>
    </citation>
    <scope>NUCLEOTIDE SEQUENCE [LARGE SCALE GENOMIC DNA]</scope>
</reference>
<organism evidence="3 4">
    <name type="scientific">Leptidea sinapis</name>
    <dbReference type="NCBI Taxonomy" id="189913"/>
    <lineage>
        <taxon>Eukaryota</taxon>
        <taxon>Metazoa</taxon>
        <taxon>Ecdysozoa</taxon>
        <taxon>Arthropoda</taxon>
        <taxon>Hexapoda</taxon>
        <taxon>Insecta</taxon>
        <taxon>Pterygota</taxon>
        <taxon>Neoptera</taxon>
        <taxon>Endopterygota</taxon>
        <taxon>Lepidoptera</taxon>
        <taxon>Glossata</taxon>
        <taxon>Ditrysia</taxon>
        <taxon>Papilionoidea</taxon>
        <taxon>Pieridae</taxon>
        <taxon>Dismorphiinae</taxon>
        <taxon>Leptidea</taxon>
    </lineage>
</organism>
<keyword evidence="2" id="KW-1133">Transmembrane helix</keyword>
<evidence type="ECO:0000256" key="2">
    <source>
        <dbReference type="SAM" id="Phobius"/>
    </source>
</evidence>
<evidence type="ECO:0000313" key="3">
    <source>
        <dbReference type="EMBL" id="VVC93820.1"/>
    </source>
</evidence>
<accession>A0A5E4Q7V6</accession>
<dbReference type="Proteomes" id="UP000324832">
    <property type="component" value="Unassembled WGS sequence"/>
</dbReference>
<feature type="region of interest" description="Disordered" evidence="1">
    <location>
        <begin position="378"/>
        <end position="532"/>
    </location>
</feature>
<feature type="compositionally biased region" description="Basic and acidic residues" evidence="1">
    <location>
        <begin position="434"/>
        <end position="453"/>
    </location>
</feature>
<protein>
    <submittedName>
        <fullName evidence="3">Uncharacterized protein</fullName>
    </submittedName>
</protein>
<evidence type="ECO:0000313" key="4">
    <source>
        <dbReference type="Proteomes" id="UP000324832"/>
    </source>
</evidence>
<name>A0A5E4Q7V6_9NEOP</name>
<keyword evidence="4" id="KW-1185">Reference proteome</keyword>
<dbReference type="AlphaFoldDB" id="A0A5E4Q7V6"/>
<dbReference type="EMBL" id="FZQP02001781">
    <property type="protein sequence ID" value="VVC93820.1"/>
    <property type="molecule type" value="Genomic_DNA"/>
</dbReference>
<feature type="transmembrane region" description="Helical" evidence="2">
    <location>
        <begin position="292"/>
        <end position="310"/>
    </location>
</feature>
<proteinExistence type="predicted"/>
<evidence type="ECO:0000256" key="1">
    <source>
        <dbReference type="SAM" id="MobiDB-lite"/>
    </source>
</evidence>
<keyword evidence="2" id="KW-0472">Membrane</keyword>
<keyword evidence="2" id="KW-0812">Transmembrane</keyword>
<sequence length="580" mass="65257">MRKVTLAYNDEEIYEINDCLDFNNLICKGSLVETKTCKTEILYKMESDKCQTVSIKCPLEQISQISPKAIYMYFNKTTEVSVKCNNRQETLWTKESNILYGENCELKVAGMKLFQTKETNEKIIIANIETQKVEAFSEIELTYDALEIKSKLKQLKQIQSFSENTQHEIIQYSWITSITIIIIIVVLVKFFRSKVEELNCLRCSLIENVANIPLPGEEQGAVEVETMVGTKSLKKLTSEDFRIPNSERNEQYIVKVQLWKNQTSVIGSRIRQLKTEAELGNEMSYHDVHHYVVIYLVMGVAAAAGSWWGWRRWPALLTPRAPRCLSREADVELNSLRCSQIVNVANIPLPAFRSTASPQRAVIPGYNGARRYQRLLARRGTAPEPRFGGARPHRASADREGNARPHRAYADRGANAQPHRASVDRGVNAQPHRAYADREGNARPHRASADREGNAQPHRASADRGGNAQPHRASADREGNAQPHRVYADRGGNAQPRRAYADRGGNAQPRRAYADRGGNAQPRRAYADREGSVTGRSTISTLAVYVSDVDKGQISAKASTKLTTAYFYINYTILVFTEAC</sequence>